<dbReference type="Pfam" id="PF12937">
    <property type="entry name" value="F-box-like"/>
    <property type="match status" value="1"/>
</dbReference>
<organism evidence="3 4">
    <name type="scientific">Dentipellis fragilis</name>
    <dbReference type="NCBI Taxonomy" id="205917"/>
    <lineage>
        <taxon>Eukaryota</taxon>
        <taxon>Fungi</taxon>
        <taxon>Dikarya</taxon>
        <taxon>Basidiomycota</taxon>
        <taxon>Agaricomycotina</taxon>
        <taxon>Agaricomycetes</taxon>
        <taxon>Russulales</taxon>
        <taxon>Hericiaceae</taxon>
        <taxon>Dentipellis</taxon>
    </lineage>
</organism>
<evidence type="ECO:0000313" key="4">
    <source>
        <dbReference type="Proteomes" id="UP000298327"/>
    </source>
</evidence>
<sequence length="583" mass="64195">MDAVLRVLYSLRFCHNSLAPVNRLPSEILTRVFSLLQMLDPIRSLDYSKPATGYNIDIGWLRATHVCCQWRIAAVGDPCLWSNIHVSSGARWTDAFLHRAQMAPIMFNAAHLVKPTRSIDVASAVVSHLCHMRELRISAIISGELASILPLLRTAAPVLEKALVCNTDWFPNQAGLYTESPALPANLFDRTAPRLQELKVSDCGFFWSSISFASLVNLDVEFLSKTNIQNTSNSEFNDFNACLCALAGMPMLESLRLDCALPKLPLGAAFDTLPAVTLPNVGKFILVDDVLECAVTLQHISTPVLKGEDMHICCTVNTAAGRGANLMHPWIASRLCAASPICSGATSIRCWDDGFGLSVSDHCTHSPALQRIGSDADSTDSESGPGHAPAMGTPFLQISFEGSETFTEIRGVLQLLPLGYLEVFQVSGEDSFRMGYQHLFTAFRGCETVRHVRLAGGFARDFIRLGTFGFLFPATDSVTFEDVDFTVGKLSTGIHIACSSRRVQQIHLLDCRTDEQMRNRMARRVPEVFWDGVSDSGHWGSKDDDNEDDEDDEDGEDGEDEEEDDDEVDDDDGDDDEDDDEDD</sequence>
<dbReference type="Gene3D" id="1.20.1280.50">
    <property type="match status" value="1"/>
</dbReference>
<gene>
    <name evidence="3" type="ORF">EVG20_g3357</name>
</gene>
<name>A0A4Y9Z4Y3_9AGAM</name>
<feature type="region of interest" description="Disordered" evidence="1">
    <location>
        <begin position="534"/>
        <end position="583"/>
    </location>
</feature>
<feature type="compositionally biased region" description="Acidic residues" evidence="1">
    <location>
        <begin position="544"/>
        <end position="583"/>
    </location>
</feature>
<proteinExistence type="predicted"/>
<comment type="caution">
    <text evidence="3">The sequence shown here is derived from an EMBL/GenBank/DDBJ whole genome shotgun (WGS) entry which is preliminary data.</text>
</comment>
<evidence type="ECO:0000256" key="1">
    <source>
        <dbReference type="SAM" id="MobiDB-lite"/>
    </source>
</evidence>
<dbReference type="Proteomes" id="UP000298327">
    <property type="component" value="Unassembled WGS sequence"/>
</dbReference>
<reference evidence="3 4" key="1">
    <citation type="submission" date="2019-02" db="EMBL/GenBank/DDBJ databases">
        <title>Genome sequencing of the rare red list fungi Dentipellis fragilis.</title>
        <authorList>
            <person name="Buettner E."/>
            <person name="Kellner H."/>
        </authorList>
    </citation>
    <scope>NUCLEOTIDE SEQUENCE [LARGE SCALE GENOMIC DNA]</scope>
    <source>
        <strain evidence="3 4">DSM 105465</strain>
    </source>
</reference>
<dbReference type="OrthoDB" id="3051796at2759"/>
<dbReference type="InterPro" id="IPR001810">
    <property type="entry name" value="F-box_dom"/>
</dbReference>
<dbReference type="EMBL" id="SEOQ01000149">
    <property type="protein sequence ID" value="TFY68948.1"/>
    <property type="molecule type" value="Genomic_DNA"/>
</dbReference>
<evidence type="ECO:0000313" key="3">
    <source>
        <dbReference type="EMBL" id="TFY68948.1"/>
    </source>
</evidence>
<protein>
    <recommendedName>
        <fullName evidence="2">F-box domain-containing protein</fullName>
    </recommendedName>
</protein>
<feature type="domain" description="F-box" evidence="2">
    <location>
        <begin position="22"/>
        <end position="85"/>
    </location>
</feature>
<evidence type="ECO:0000259" key="2">
    <source>
        <dbReference type="Pfam" id="PF12937"/>
    </source>
</evidence>
<dbReference type="AlphaFoldDB" id="A0A4Y9Z4Y3"/>
<keyword evidence="4" id="KW-1185">Reference proteome</keyword>
<accession>A0A4Y9Z4Y3</accession>